<proteinExistence type="predicted"/>
<feature type="region of interest" description="Disordered" evidence="1">
    <location>
        <begin position="1"/>
        <end position="67"/>
    </location>
</feature>
<dbReference type="GeneID" id="41973404"/>
<keyword evidence="3" id="KW-1185">Reference proteome</keyword>
<protein>
    <submittedName>
        <fullName evidence="2">Uncharacterized protein</fullName>
    </submittedName>
</protein>
<dbReference type="EMBL" id="SKBQ01000032">
    <property type="protein sequence ID" value="TPX13754.1"/>
    <property type="molecule type" value="Genomic_DNA"/>
</dbReference>
<gene>
    <name evidence="2" type="ORF">E0L32_005957</name>
</gene>
<accession>A0A507B4Y0</accession>
<sequence>MHVSAAPSGSGTEARQAGDHREEDEGGALTAMSSVDSGCNPSGPAATTAHHHHHSYHLNPANKPDASTRAAQLLRLYAPTSPLPQRLVSVTVNTTALQRQLPTAAANAASVDIPAAC</sequence>
<name>A0A507B4Y0_9PEZI</name>
<dbReference type="AlphaFoldDB" id="A0A507B4Y0"/>
<evidence type="ECO:0000313" key="2">
    <source>
        <dbReference type="EMBL" id="TPX13754.1"/>
    </source>
</evidence>
<organism evidence="2 3">
    <name type="scientific">Thyridium curvatum</name>
    <dbReference type="NCBI Taxonomy" id="1093900"/>
    <lineage>
        <taxon>Eukaryota</taxon>
        <taxon>Fungi</taxon>
        <taxon>Dikarya</taxon>
        <taxon>Ascomycota</taxon>
        <taxon>Pezizomycotina</taxon>
        <taxon>Sordariomycetes</taxon>
        <taxon>Sordariomycetidae</taxon>
        <taxon>Thyridiales</taxon>
        <taxon>Thyridiaceae</taxon>
        <taxon>Thyridium</taxon>
    </lineage>
</organism>
<comment type="caution">
    <text evidence="2">The sequence shown here is derived from an EMBL/GenBank/DDBJ whole genome shotgun (WGS) entry which is preliminary data.</text>
</comment>
<dbReference type="RefSeq" id="XP_030995465.1">
    <property type="nucleotide sequence ID" value="XM_031140536.1"/>
</dbReference>
<dbReference type="InParanoid" id="A0A507B4Y0"/>
<dbReference type="Proteomes" id="UP000319257">
    <property type="component" value="Unassembled WGS sequence"/>
</dbReference>
<reference evidence="2 3" key="1">
    <citation type="submission" date="2019-06" db="EMBL/GenBank/DDBJ databases">
        <title>Draft genome sequence of the filamentous fungus Phialemoniopsis curvata isolated from diesel fuel.</title>
        <authorList>
            <person name="Varaljay V.A."/>
            <person name="Lyon W.J."/>
            <person name="Crouch A.L."/>
            <person name="Drake C.E."/>
            <person name="Hollomon J.M."/>
            <person name="Nadeau L.J."/>
            <person name="Nunn H.S."/>
            <person name="Stevenson B.S."/>
            <person name="Bojanowski C.L."/>
            <person name="Crookes-Goodson W.J."/>
        </authorList>
    </citation>
    <scope>NUCLEOTIDE SEQUENCE [LARGE SCALE GENOMIC DNA]</scope>
    <source>
        <strain evidence="2 3">D216</strain>
    </source>
</reference>
<evidence type="ECO:0000313" key="3">
    <source>
        <dbReference type="Proteomes" id="UP000319257"/>
    </source>
</evidence>
<evidence type="ECO:0000256" key="1">
    <source>
        <dbReference type="SAM" id="MobiDB-lite"/>
    </source>
</evidence>
<feature type="compositionally biased region" description="Polar residues" evidence="1">
    <location>
        <begin position="31"/>
        <end position="40"/>
    </location>
</feature>